<organism evidence="1 2">
    <name type="scientific">Pristionchus mayeri</name>
    <dbReference type="NCBI Taxonomy" id="1317129"/>
    <lineage>
        <taxon>Eukaryota</taxon>
        <taxon>Metazoa</taxon>
        <taxon>Ecdysozoa</taxon>
        <taxon>Nematoda</taxon>
        <taxon>Chromadorea</taxon>
        <taxon>Rhabditida</taxon>
        <taxon>Rhabditina</taxon>
        <taxon>Diplogasteromorpha</taxon>
        <taxon>Diplogasteroidea</taxon>
        <taxon>Neodiplogasteridae</taxon>
        <taxon>Pristionchus</taxon>
    </lineage>
</organism>
<name>A0AAN5D4C0_9BILA</name>
<proteinExistence type="predicted"/>
<dbReference type="Proteomes" id="UP001328107">
    <property type="component" value="Unassembled WGS sequence"/>
</dbReference>
<dbReference type="AlphaFoldDB" id="A0AAN5D4C0"/>
<reference evidence="2" key="1">
    <citation type="submission" date="2022-10" db="EMBL/GenBank/DDBJ databases">
        <title>Genome assembly of Pristionchus species.</title>
        <authorList>
            <person name="Yoshida K."/>
            <person name="Sommer R.J."/>
        </authorList>
    </citation>
    <scope>NUCLEOTIDE SEQUENCE [LARGE SCALE GENOMIC DNA]</scope>
    <source>
        <strain evidence="2">RS5460</strain>
    </source>
</reference>
<comment type="caution">
    <text evidence="1">The sequence shown here is derived from an EMBL/GenBank/DDBJ whole genome shotgun (WGS) entry which is preliminary data.</text>
</comment>
<dbReference type="EMBL" id="BTRK01000006">
    <property type="protein sequence ID" value="GMR56616.1"/>
    <property type="molecule type" value="Genomic_DNA"/>
</dbReference>
<feature type="non-terminal residue" evidence="1">
    <location>
        <position position="1"/>
    </location>
</feature>
<evidence type="ECO:0000313" key="2">
    <source>
        <dbReference type="Proteomes" id="UP001328107"/>
    </source>
</evidence>
<evidence type="ECO:0000313" key="1">
    <source>
        <dbReference type="EMBL" id="GMR56616.1"/>
    </source>
</evidence>
<gene>
    <name evidence="1" type="ORF">PMAYCL1PPCAC_26811</name>
</gene>
<protein>
    <submittedName>
        <fullName evidence="1">Uncharacterized protein</fullName>
    </submittedName>
</protein>
<sequence>RMISLLRFLDIENQIKRAWSFLRSVFKTKKVRIVLDEDTTFTVDVGCFIDVTAMKKGSLVLRKNLETDLRVRNMGDIRINEKLIILESNASAEELQKAKERHLTSQDEYHETDKKKEKRKFELVNVAKLTVNVNEYIIVNNKKAFLKEHLDSLQKGVKTGRAYHMVKKNEGTIKRTFELQTELDDEDDMVDDLLDYKAHEESPRSDTQQMMMTRFNLTAVSCLWPLIFDVCLLT</sequence>
<accession>A0AAN5D4C0</accession>
<keyword evidence="2" id="KW-1185">Reference proteome</keyword>